<evidence type="ECO:0000256" key="5">
    <source>
        <dbReference type="ARBA" id="ARBA00022737"/>
    </source>
</evidence>
<dbReference type="InterPro" id="IPR023395">
    <property type="entry name" value="MCP_dom_sf"/>
</dbReference>
<evidence type="ECO:0000256" key="8">
    <source>
        <dbReference type="ARBA" id="ARBA00023128"/>
    </source>
</evidence>
<keyword evidence="4 10" id="KW-0812">Transmembrane</keyword>
<dbReference type="PANTHER" id="PTHR45760">
    <property type="entry name" value="FI19922P1-RELATED"/>
    <property type="match status" value="1"/>
</dbReference>
<keyword evidence="3 11" id="KW-0813">Transport</keyword>
<evidence type="ECO:0000256" key="3">
    <source>
        <dbReference type="ARBA" id="ARBA00022448"/>
    </source>
</evidence>
<dbReference type="OrthoDB" id="1747031at2759"/>
<dbReference type="Proteomes" id="UP000218209">
    <property type="component" value="Unassembled WGS sequence"/>
</dbReference>
<evidence type="ECO:0000256" key="7">
    <source>
        <dbReference type="ARBA" id="ARBA00022989"/>
    </source>
</evidence>
<evidence type="ECO:0000256" key="11">
    <source>
        <dbReference type="RuleBase" id="RU000488"/>
    </source>
</evidence>
<keyword evidence="7" id="KW-1133">Transmembrane helix</keyword>
<accession>A0A1X6NRW8</accession>
<evidence type="ECO:0000313" key="12">
    <source>
        <dbReference type="EMBL" id="OSX71361.1"/>
    </source>
</evidence>
<keyword evidence="8" id="KW-0496">Mitochondrion</keyword>
<evidence type="ECO:0000256" key="9">
    <source>
        <dbReference type="ARBA" id="ARBA00023136"/>
    </source>
</evidence>
<dbReference type="InterPro" id="IPR045315">
    <property type="entry name" value="Mtm1-like"/>
</dbReference>
<feature type="repeat" description="Solcar" evidence="10">
    <location>
        <begin position="90"/>
        <end position="176"/>
    </location>
</feature>
<dbReference type="GO" id="GO:1990542">
    <property type="term" value="P:mitochondrial transmembrane transport"/>
    <property type="evidence" value="ECO:0007669"/>
    <property type="project" value="InterPro"/>
</dbReference>
<evidence type="ECO:0000256" key="4">
    <source>
        <dbReference type="ARBA" id="ARBA00022692"/>
    </source>
</evidence>
<keyword evidence="13" id="KW-1185">Reference proteome</keyword>
<feature type="repeat" description="Solcar" evidence="10">
    <location>
        <begin position="1"/>
        <end position="66"/>
    </location>
</feature>
<proteinExistence type="inferred from homology"/>
<evidence type="ECO:0000256" key="10">
    <source>
        <dbReference type="PROSITE-ProRule" id="PRU00282"/>
    </source>
</evidence>
<gene>
    <name evidence="12" type="ORF">BU14_0546s0001</name>
</gene>
<keyword evidence="9 10" id="KW-0472">Membrane</keyword>
<keyword evidence="5" id="KW-0677">Repeat</keyword>
<name>A0A1X6NRW8_PORUM</name>
<comment type="subcellular location">
    <subcellularLocation>
        <location evidence="1">Mitochondrion inner membrane</location>
        <topology evidence="1">Multi-pass membrane protein</topology>
    </subcellularLocation>
</comment>
<sequence>MQAHVCTPQPLPCAVPGHATSMADAARQIVAAHGTRGLWRGLPATFAIAVPSTGVYFCLYEAVGRALAPPDRESTASGGGGGGWGGGVVPPAAVPATAGAVARCVATLAGAPLELGRLRLQAGAGGGRVGGLRGVVASVVATDGVAGLWRGAGVTLLRDAPFSAIYWGAYEALKRPGGAVDRLVGRGRAAAGTPRAAVAAPPRPGVDTPVHLLCGVGAGVAAAAATVPADVVKTRWQVAERGAAGRGAPDGGLWGVAWTIVRDEGVRGLCRGVGPRVAKVAPSCAIMMASYSRSPKNPTPTLAKEFQMGLCGSVEADLELFCNWVRVRVRVWVRVRVRA</sequence>
<dbReference type="GO" id="GO:0005743">
    <property type="term" value="C:mitochondrial inner membrane"/>
    <property type="evidence" value="ECO:0007669"/>
    <property type="project" value="UniProtKB-SubCell"/>
</dbReference>
<evidence type="ECO:0008006" key="14">
    <source>
        <dbReference type="Google" id="ProtNLM"/>
    </source>
</evidence>
<organism evidence="12 13">
    <name type="scientific">Porphyra umbilicalis</name>
    <name type="common">Purple laver</name>
    <name type="synonym">Red alga</name>
    <dbReference type="NCBI Taxonomy" id="2786"/>
    <lineage>
        <taxon>Eukaryota</taxon>
        <taxon>Rhodophyta</taxon>
        <taxon>Bangiophyceae</taxon>
        <taxon>Bangiales</taxon>
        <taxon>Bangiaceae</taxon>
        <taxon>Porphyra</taxon>
    </lineage>
</organism>
<dbReference type="AlphaFoldDB" id="A0A1X6NRW8"/>
<comment type="similarity">
    <text evidence="2 11">Belongs to the mitochondrial carrier (TC 2.A.29) family.</text>
</comment>
<evidence type="ECO:0000256" key="1">
    <source>
        <dbReference type="ARBA" id="ARBA00004448"/>
    </source>
</evidence>
<keyword evidence="6" id="KW-0999">Mitochondrion inner membrane</keyword>
<reference evidence="12 13" key="1">
    <citation type="submission" date="2017-03" db="EMBL/GenBank/DDBJ databases">
        <title>WGS assembly of Porphyra umbilicalis.</title>
        <authorList>
            <person name="Brawley S.H."/>
            <person name="Blouin N.A."/>
            <person name="Ficko-Blean E."/>
            <person name="Wheeler G.L."/>
            <person name="Lohr M."/>
            <person name="Goodson H.V."/>
            <person name="Jenkins J.W."/>
            <person name="Blaby-Haas C.E."/>
            <person name="Helliwell K.E."/>
            <person name="Chan C."/>
            <person name="Marriage T."/>
            <person name="Bhattacharya D."/>
            <person name="Klein A.S."/>
            <person name="Badis Y."/>
            <person name="Brodie J."/>
            <person name="Cao Y."/>
            <person name="Collen J."/>
            <person name="Dittami S.M."/>
            <person name="Gachon C.M."/>
            <person name="Green B.R."/>
            <person name="Karpowicz S."/>
            <person name="Kim J.W."/>
            <person name="Kudahl U."/>
            <person name="Lin S."/>
            <person name="Michel G."/>
            <person name="Mittag M."/>
            <person name="Olson B.J."/>
            <person name="Pangilinan J."/>
            <person name="Peng Y."/>
            <person name="Qiu H."/>
            <person name="Shu S."/>
            <person name="Singer J.T."/>
            <person name="Smith A.G."/>
            <person name="Sprecher B.N."/>
            <person name="Wagner V."/>
            <person name="Wang W."/>
            <person name="Wang Z.-Y."/>
            <person name="Yan J."/>
            <person name="Yarish C."/>
            <person name="Zoeuner-Riek S."/>
            <person name="Zhuang Y."/>
            <person name="Zou Y."/>
            <person name="Lindquist E.A."/>
            <person name="Grimwood J."/>
            <person name="Barry K."/>
            <person name="Rokhsar D.S."/>
            <person name="Schmutz J."/>
            <person name="Stiller J.W."/>
            <person name="Grossman A.R."/>
            <person name="Prochnik S.E."/>
        </authorList>
    </citation>
    <scope>NUCLEOTIDE SEQUENCE [LARGE SCALE GENOMIC DNA]</scope>
    <source>
        <strain evidence="12">4086291</strain>
    </source>
</reference>
<feature type="repeat" description="Solcar" evidence="10">
    <location>
        <begin position="209"/>
        <end position="297"/>
    </location>
</feature>
<dbReference type="PANTHER" id="PTHR45760:SF2">
    <property type="entry name" value="FI19922P1-RELATED"/>
    <property type="match status" value="1"/>
</dbReference>
<dbReference type="InterPro" id="IPR018108">
    <property type="entry name" value="MCP_transmembrane"/>
</dbReference>
<protein>
    <recommendedName>
        <fullName evidence="14">Mitochondrial carrier protein</fullName>
    </recommendedName>
</protein>
<evidence type="ECO:0000313" key="13">
    <source>
        <dbReference type="Proteomes" id="UP000218209"/>
    </source>
</evidence>
<evidence type="ECO:0000256" key="2">
    <source>
        <dbReference type="ARBA" id="ARBA00006375"/>
    </source>
</evidence>
<dbReference type="EMBL" id="KV919142">
    <property type="protein sequence ID" value="OSX71361.1"/>
    <property type="molecule type" value="Genomic_DNA"/>
</dbReference>
<dbReference type="Pfam" id="PF00153">
    <property type="entry name" value="Mito_carr"/>
    <property type="match status" value="3"/>
</dbReference>
<dbReference type="Gene3D" id="1.50.40.10">
    <property type="entry name" value="Mitochondrial carrier domain"/>
    <property type="match status" value="1"/>
</dbReference>
<dbReference type="PROSITE" id="PS50920">
    <property type="entry name" value="SOLCAR"/>
    <property type="match status" value="3"/>
</dbReference>
<evidence type="ECO:0000256" key="6">
    <source>
        <dbReference type="ARBA" id="ARBA00022792"/>
    </source>
</evidence>
<dbReference type="SUPFAM" id="SSF103506">
    <property type="entry name" value="Mitochondrial carrier"/>
    <property type="match status" value="1"/>
</dbReference>